<proteinExistence type="predicted"/>
<accession>A0A1B3XPZ3</accession>
<sequence length="59" mass="7347">MNNYVSNEKWFHFLFILFEKRERREPIFDKSLMTKYLDMFNQLVHKDNIMDRPKSSGME</sequence>
<dbReference type="STRING" id="264697.ABE28_013040"/>
<keyword evidence="2" id="KW-1185">Reference proteome</keyword>
<dbReference type="AlphaFoldDB" id="A0A1B3XPZ3"/>
<name>A0A1B3XPZ3_9BACI</name>
<evidence type="ECO:0000313" key="2">
    <source>
        <dbReference type="Proteomes" id="UP000077926"/>
    </source>
</evidence>
<gene>
    <name evidence="1" type="ORF">ABE28_013040</name>
</gene>
<organism evidence="1 2">
    <name type="scientific">Peribacillus muralis</name>
    <dbReference type="NCBI Taxonomy" id="264697"/>
    <lineage>
        <taxon>Bacteria</taxon>
        <taxon>Bacillati</taxon>
        <taxon>Bacillota</taxon>
        <taxon>Bacilli</taxon>
        <taxon>Bacillales</taxon>
        <taxon>Bacillaceae</taxon>
        <taxon>Peribacillus</taxon>
    </lineage>
</organism>
<dbReference type="KEGG" id="bmur:ABE28_013040"/>
<dbReference type="EMBL" id="CP017080">
    <property type="protein sequence ID" value="AOH55279.1"/>
    <property type="molecule type" value="Genomic_DNA"/>
</dbReference>
<reference evidence="1 2" key="1">
    <citation type="submission" date="2016-08" db="EMBL/GenBank/DDBJ databases">
        <title>Complete genome sequence of Bacillus muralis G25-68, a strain with toxicity to nematodes.</title>
        <authorList>
            <person name="Zheng Z."/>
        </authorList>
    </citation>
    <scope>NUCLEOTIDE SEQUENCE [LARGE SCALE GENOMIC DNA]</scope>
    <source>
        <strain evidence="1 2">G25-68</strain>
    </source>
</reference>
<protein>
    <submittedName>
        <fullName evidence="1">Uncharacterized protein</fullName>
    </submittedName>
</protein>
<evidence type="ECO:0000313" key="1">
    <source>
        <dbReference type="EMBL" id="AOH55279.1"/>
    </source>
</evidence>
<dbReference type="Proteomes" id="UP000077926">
    <property type="component" value="Chromosome"/>
</dbReference>